<gene>
    <name evidence="2" type="ORF">E0I26_04675</name>
</gene>
<dbReference type="Proteomes" id="UP000294814">
    <property type="component" value="Unassembled WGS sequence"/>
</dbReference>
<accession>A0A4R5FBH9</accession>
<evidence type="ECO:0000313" key="3">
    <source>
        <dbReference type="Proteomes" id="UP000294814"/>
    </source>
</evidence>
<keyword evidence="3" id="KW-1185">Reference proteome</keyword>
<protein>
    <submittedName>
        <fullName evidence="2">Uncharacterized protein</fullName>
    </submittedName>
</protein>
<proteinExistence type="predicted"/>
<sequence length="155" mass="18179">MKTIKSLLILFFSGTIATVHAQEASVKSETSINVNPDKITYYQQRGSEDANYELTFKAKTKAEEKAFWEEQKEYEKELKKKNRKAYQAYISSKEDVYTAHHSHCDVHCYHSDFFYGHAGFYYYEYDQRNYQRRPSNTSVNTQIGVRAPSVRLGIF</sequence>
<reference evidence="2 3" key="1">
    <citation type="submission" date="2019-03" db="EMBL/GenBank/DDBJ databases">
        <title>Novel species of Flavobacterium.</title>
        <authorList>
            <person name="Liu Q."/>
            <person name="Xin Y.-H."/>
        </authorList>
    </citation>
    <scope>NUCLEOTIDE SEQUENCE [LARGE SCALE GENOMIC DNA]</scope>
    <source>
        <strain evidence="2 3">LB3P52</strain>
    </source>
</reference>
<dbReference type="EMBL" id="SMLG01000002">
    <property type="protein sequence ID" value="TDE45986.1"/>
    <property type="molecule type" value="Genomic_DNA"/>
</dbReference>
<keyword evidence="1" id="KW-0732">Signal</keyword>
<evidence type="ECO:0000256" key="1">
    <source>
        <dbReference type="SAM" id="SignalP"/>
    </source>
</evidence>
<organism evidence="2 3">
    <name type="scientific">Flavobacterium rhamnosiphilum</name>
    <dbReference type="NCBI Taxonomy" id="2541724"/>
    <lineage>
        <taxon>Bacteria</taxon>
        <taxon>Pseudomonadati</taxon>
        <taxon>Bacteroidota</taxon>
        <taxon>Flavobacteriia</taxon>
        <taxon>Flavobacteriales</taxon>
        <taxon>Flavobacteriaceae</taxon>
        <taxon>Flavobacterium</taxon>
    </lineage>
</organism>
<dbReference type="AlphaFoldDB" id="A0A4R5FBH9"/>
<evidence type="ECO:0000313" key="2">
    <source>
        <dbReference type="EMBL" id="TDE45986.1"/>
    </source>
</evidence>
<comment type="caution">
    <text evidence="2">The sequence shown here is derived from an EMBL/GenBank/DDBJ whole genome shotgun (WGS) entry which is preliminary data.</text>
</comment>
<name>A0A4R5FBH9_9FLAO</name>
<dbReference type="RefSeq" id="WP_131915336.1">
    <property type="nucleotide sequence ID" value="NZ_SMLG01000002.1"/>
</dbReference>
<dbReference type="OrthoDB" id="1203055at2"/>
<feature type="signal peptide" evidence="1">
    <location>
        <begin position="1"/>
        <end position="21"/>
    </location>
</feature>
<feature type="chain" id="PRO_5021029613" evidence="1">
    <location>
        <begin position="22"/>
        <end position="155"/>
    </location>
</feature>